<dbReference type="Pfam" id="PF02417">
    <property type="entry name" value="Chromate_transp"/>
    <property type="match status" value="1"/>
</dbReference>
<dbReference type="InterPro" id="IPR052518">
    <property type="entry name" value="CHR_Transporter"/>
</dbReference>
<keyword evidence="5 7" id="KW-1133">Transmembrane helix</keyword>
<feature type="transmembrane region" description="Helical" evidence="7">
    <location>
        <begin position="78"/>
        <end position="103"/>
    </location>
</feature>
<feature type="transmembrane region" description="Helical" evidence="7">
    <location>
        <begin position="7"/>
        <end position="30"/>
    </location>
</feature>
<keyword evidence="4 7" id="KW-0812">Transmembrane</keyword>
<evidence type="ECO:0000256" key="7">
    <source>
        <dbReference type="SAM" id="Phobius"/>
    </source>
</evidence>
<sequence>MQKNSNILWKLFNVFFRIGFFTIGGGYAMLPMLQREVVEKYKWSTDEEIMDYYAIGQSTPGIIAINTATFIGYKEKGVIGGIVATLGMVVPSWFIIISIAALFQQFADNPFMQRAFSGIRIVVVVLILNAVVKMGKKAINNWIGIVISFLAFILVIGLGISPIYIIVSAGIVGILINALNGKGTQL</sequence>
<gene>
    <name evidence="8" type="ORF">SAMN02194393_03742</name>
</gene>
<dbReference type="RefSeq" id="WP_079493646.1">
    <property type="nucleotide sequence ID" value="NZ_FUZT01000009.1"/>
</dbReference>
<keyword evidence="3" id="KW-1003">Cell membrane</keyword>
<dbReference type="GO" id="GO:0005886">
    <property type="term" value="C:plasma membrane"/>
    <property type="evidence" value="ECO:0007669"/>
    <property type="project" value="UniProtKB-SubCell"/>
</dbReference>
<dbReference type="Proteomes" id="UP000190285">
    <property type="component" value="Unassembled WGS sequence"/>
</dbReference>
<dbReference type="OrthoDB" id="9788907at2"/>
<evidence type="ECO:0000256" key="1">
    <source>
        <dbReference type="ARBA" id="ARBA00004651"/>
    </source>
</evidence>
<keyword evidence="6 7" id="KW-0472">Membrane</keyword>
<evidence type="ECO:0000313" key="9">
    <source>
        <dbReference type="Proteomes" id="UP000190285"/>
    </source>
</evidence>
<proteinExistence type="inferred from homology"/>
<evidence type="ECO:0000256" key="3">
    <source>
        <dbReference type="ARBA" id="ARBA00022475"/>
    </source>
</evidence>
<name>A0A1T5M2N3_9FIRM</name>
<feature type="transmembrane region" description="Helical" evidence="7">
    <location>
        <begin position="50"/>
        <end position="71"/>
    </location>
</feature>
<feature type="transmembrane region" description="Helical" evidence="7">
    <location>
        <begin position="115"/>
        <end position="132"/>
    </location>
</feature>
<dbReference type="AlphaFoldDB" id="A0A1T5M2N3"/>
<dbReference type="GO" id="GO:0015109">
    <property type="term" value="F:chromate transmembrane transporter activity"/>
    <property type="evidence" value="ECO:0007669"/>
    <property type="project" value="InterPro"/>
</dbReference>
<evidence type="ECO:0000256" key="6">
    <source>
        <dbReference type="ARBA" id="ARBA00023136"/>
    </source>
</evidence>
<feature type="transmembrane region" description="Helical" evidence="7">
    <location>
        <begin position="139"/>
        <end position="157"/>
    </location>
</feature>
<evidence type="ECO:0000256" key="4">
    <source>
        <dbReference type="ARBA" id="ARBA00022692"/>
    </source>
</evidence>
<keyword evidence="9" id="KW-1185">Reference proteome</keyword>
<protein>
    <submittedName>
        <fullName evidence="8">Chromate transporter</fullName>
    </submittedName>
</protein>
<comment type="subcellular location">
    <subcellularLocation>
        <location evidence="1">Cell membrane</location>
        <topology evidence="1">Multi-pass membrane protein</topology>
    </subcellularLocation>
</comment>
<dbReference type="STRING" id="36842.SAMN02194393_03742"/>
<accession>A0A1T5M2N3</accession>
<feature type="transmembrane region" description="Helical" evidence="7">
    <location>
        <begin position="163"/>
        <end position="180"/>
    </location>
</feature>
<comment type="similarity">
    <text evidence="2">Belongs to the chromate ion transporter (CHR) (TC 2.A.51) family.</text>
</comment>
<dbReference type="InterPro" id="IPR003370">
    <property type="entry name" value="Chromate_transpt"/>
</dbReference>
<dbReference type="PANTHER" id="PTHR43663:SF1">
    <property type="entry name" value="CHROMATE TRANSPORTER"/>
    <property type="match status" value="1"/>
</dbReference>
<evidence type="ECO:0000313" key="8">
    <source>
        <dbReference type="EMBL" id="SKC82284.1"/>
    </source>
</evidence>
<evidence type="ECO:0000256" key="2">
    <source>
        <dbReference type="ARBA" id="ARBA00005262"/>
    </source>
</evidence>
<evidence type="ECO:0000256" key="5">
    <source>
        <dbReference type="ARBA" id="ARBA00022989"/>
    </source>
</evidence>
<dbReference type="PANTHER" id="PTHR43663">
    <property type="entry name" value="CHROMATE TRANSPORT PROTEIN-RELATED"/>
    <property type="match status" value="1"/>
</dbReference>
<organism evidence="8 9">
    <name type="scientific">Maledivibacter halophilus</name>
    <dbReference type="NCBI Taxonomy" id="36842"/>
    <lineage>
        <taxon>Bacteria</taxon>
        <taxon>Bacillati</taxon>
        <taxon>Bacillota</taxon>
        <taxon>Clostridia</taxon>
        <taxon>Peptostreptococcales</taxon>
        <taxon>Caminicellaceae</taxon>
        <taxon>Maledivibacter</taxon>
    </lineage>
</organism>
<reference evidence="8 9" key="1">
    <citation type="submission" date="2017-02" db="EMBL/GenBank/DDBJ databases">
        <authorList>
            <person name="Peterson S.W."/>
        </authorList>
    </citation>
    <scope>NUCLEOTIDE SEQUENCE [LARGE SCALE GENOMIC DNA]</scope>
    <source>
        <strain evidence="8 9">M1</strain>
    </source>
</reference>
<dbReference type="EMBL" id="FUZT01000009">
    <property type="protein sequence ID" value="SKC82284.1"/>
    <property type="molecule type" value="Genomic_DNA"/>
</dbReference>